<feature type="compositionally biased region" description="Low complexity" evidence="1">
    <location>
        <begin position="690"/>
        <end position="702"/>
    </location>
</feature>
<feature type="region of interest" description="Disordered" evidence="1">
    <location>
        <begin position="85"/>
        <end position="159"/>
    </location>
</feature>
<organism evidence="3 4">
    <name type="scientific">Neofusicoccum ribis</name>
    <dbReference type="NCBI Taxonomy" id="45134"/>
    <lineage>
        <taxon>Eukaryota</taxon>
        <taxon>Fungi</taxon>
        <taxon>Dikarya</taxon>
        <taxon>Ascomycota</taxon>
        <taxon>Pezizomycotina</taxon>
        <taxon>Dothideomycetes</taxon>
        <taxon>Dothideomycetes incertae sedis</taxon>
        <taxon>Botryosphaeriales</taxon>
        <taxon>Botryosphaeriaceae</taxon>
        <taxon>Neofusicoccum</taxon>
    </lineage>
</organism>
<feature type="compositionally biased region" description="Polar residues" evidence="1">
    <location>
        <begin position="206"/>
        <end position="231"/>
    </location>
</feature>
<protein>
    <recommendedName>
        <fullName evidence="2">DUF7896 domain-containing protein</fullName>
    </recommendedName>
</protein>
<dbReference type="Pfam" id="PF25438">
    <property type="entry name" value="DUF7896"/>
    <property type="match status" value="1"/>
</dbReference>
<feature type="compositionally biased region" description="Basic and acidic residues" evidence="1">
    <location>
        <begin position="515"/>
        <end position="531"/>
    </location>
</feature>
<feature type="compositionally biased region" description="Low complexity" evidence="1">
    <location>
        <begin position="140"/>
        <end position="149"/>
    </location>
</feature>
<feature type="compositionally biased region" description="Basic residues" evidence="1">
    <location>
        <begin position="504"/>
        <end position="514"/>
    </location>
</feature>
<feature type="region of interest" description="Disordered" evidence="1">
    <location>
        <begin position="673"/>
        <end position="702"/>
    </location>
</feature>
<feature type="region of interest" description="Disordered" evidence="1">
    <location>
        <begin position="347"/>
        <end position="402"/>
    </location>
</feature>
<evidence type="ECO:0000313" key="3">
    <source>
        <dbReference type="EMBL" id="KAL1634376.1"/>
    </source>
</evidence>
<sequence>MAAVTLQPTDPFFQIFQRERQAIWERNQHLSDFDREALWHQRKAELASIIAADTTQHVQAAHTPRFLSHVPTGLDIPMAMNRSESTSIHSAPAGVPMSQSFSGASPIDFPNHLPSSDFASQHRPELVSSSTEPAGGAYTLSSKSGLGRSKSVHQPMPRLDEVNVYEDPSEYIATFDGHPASLPAKFDSAFPHDSSRLPASAHPMQRSWSNADGSISPSTSVGELTAGSTLASDSMSRQSSSSATFAHQFDMMRVQSQFSNASDSVFPTHDFFAGSPSVAKPHGLPMDGDFSLFPTASCADASVSSTHFPTSSSPFVPSPVLASDSAALSNPQFSPSAGVGYMARSNSIESDDSANSHSRSKRRHFEQLASGTRPIAPKASESNSAAMNSAQMERAPSAATSASLIRVPTSDGTGTKSVAAISKAPYVRPVHPKIMCQKCNEHPEGFRGEHELRRHTERVHAAIRKVWVTVDASANKQFLAHCKACRNGKKYGAYYNAAAHLRRAHFNPRKRGRKAKGDERRGGKGGGDHPPMDVLKQYWMKEVEEFVPENAAGSDNLSADADGEEEEPVKRAREYGVSSDGIPTAVLEGNNYPATTVPSNAPMGSVDAIASNPVTPPVSATPELTATHSAPALTSFDSQSLAFNPNTSFDAAPHLHSNDFSILDQYAPAMSTDNTLSPTQFPLDMGDPSTTAQHQHHQQMPQQQQMMAQTYDVNAVPATVAGDFGGYYVA</sequence>
<name>A0ABR3T4Z5_9PEZI</name>
<comment type="caution">
    <text evidence="3">The sequence shown here is derived from an EMBL/GenBank/DDBJ whole genome shotgun (WGS) entry which is preliminary data.</text>
</comment>
<feature type="region of interest" description="Disordered" evidence="1">
    <location>
        <begin position="504"/>
        <end position="532"/>
    </location>
</feature>
<evidence type="ECO:0000313" key="4">
    <source>
        <dbReference type="Proteomes" id="UP001521116"/>
    </source>
</evidence>
<dbReference type="InterPro" id="IPR057218">
    <property type="entry name" value="DUF7896"/>
</dbReference>
<dbReference type="Proteomes" id="UP001521116">
    <property type="component" value="Unassembled WGS sequence"/>
</dbReference>
<evidence type="ECO:0000256" key="1">
    <source>
        <dbReference type="SAM" id="MobiDB-lite"/>
    </source>
</evidence>
<dbReference type="PANTHER" id="PTHR42031:SF1">
    <property type="entry name" value="KEY LIME PATHOGENICITY PROTEIN"/>
    <property type="match status" value="1"/>
</dbReference>
<accession>A0ABR3T4Z5</accession>
<proteinExistence type="predicted"/>
<keyword evidence="4" id="KW-1185">Reference proteome</keyword>
<feature type="compositionally biased region" description="Polar residues" evidence="1">
    <location>
        <begin position="347"/>
        <end position="357"/>
    </location>
</feature>
<evidence type="ECO:0000259" key="2">
    <source>
        <dbReference type="Pfam" id="PF25438"/>
    </source>
</evidence>
<reference evidence="3 4" key="1">
    <citation type="submission" date="2024-02" db="EMBL/GenBank/DDBJ databases">
        <title>De novo assembly and annotation of 12 fungi associated with fruit tree decline syndrome in Ontario, Canada.</title>
        <authorList>
            <person name="Sulman M."/>
            <person name="Ellouze W."/>
            <person name="Ilyukhin E."/>
        </authorList>
    </citation>
    <scope>NUCLEOTIDE SEQUENCE [LARGE SCALE GENOMIC DNA]</scope>
    <source>
        <strain evidence="3 4">M1-105</strain>
    </source>
</reference>
<dbReference type="PANTHER" id="PTHR42031">
    <property type="entry name" value="KEY LIME PATHOGENICITY PROTEIN"/>
    <property type="match status" value="1"/>
</dbReference>
<gene>
    <name evidence="3" type="ORF">SLS56_002386</name>
</gene>
<dbReference type="EMBL" id="JAJVDC020000016">
    <property type="protein sequence ID" value="KAL1634376.1"/>
    <property type="molecule type" value="Genomic_DNA"/>
</dbReference>
<feature type="compositionally biased region" description="Low complexity" evidence="1">
    <location>
        <begin position="379"/>
        <end position="393"/>
    </location>
</feature>
<feature type="region of interest" description="Disordered" evidence="1">
    <location>
        <begin position="186"/>
        <end position="237"/>
    </location>
</feature>
<feature type="domain" description="DUF7896" evidence="2">
    <location>
        <begin position="464"/>
        <end position="543"/>
    </location>
</feature>